<dbReference type="GO" id="GO:0032259">
    <property type="term" value="P:methylation"/>
    <property type="evidence" value="ECO:0007669"/>
    <property type="project" value="UniProtKB-KW"/>
</dbReference>
<dbReference type="EMBL" id="LACC01000002">
    <property type="protein sequence ID" value="KJZ50809.1"/>
    <property type="molecule type" value="Genomic_DNA"/>
</dbReference>
<evidence type="ECO:0000313" key="3">
    <source>
        <dbReference type="Proteomes" id="UP000033588"/>
    </source>
</evidence>
<dbReference type="Proteomes" id="UP000033588">
    <property type="component" value="Unassembled WGS sequence"/>
</dbReference>
<keyword evidence="2" id="KW-0830">Ubiquinone</keyword>
<protein>
    <submittedName>
        <fullName evidence="2">3-demethylubiquinone-9 3-methyltransferase</fullName>
    </submittedName>
</protein>
<name>A0A0F4U372_PSEFL</name>
<reference evidence="2 3" key="1">
    <citation type="submission" date="2015-03" db="EMBL/GenBank/DDBJ databases">
        <title>Comparative genomics of Pseudomonas insights into diversity of traits involved in vanlence and defense.</title>
        <authorList>
            <person name="Qin Y."/>
        </authorList>
    </citation>
    <scope>NUCLEOTIDE SEQUENCE [LARGE SCALE GENOMIC DNA]</scope>
    <source>
        <strain evidence="2 3">C8</strain>
    </source>
</reference>
<dbReference type="InterPro" id="IPR029068">
    <property type="entry name" value="Glyas_Bleomycin-R_OHBP_Dase"/>
</dbReference>
<dbReference type="Gene3D" id="3.10.180.10">
    <property type="entry name" value="2,3-Dihydroxybiphenyl 1,2-Dioxygenase, domain 1"/>
    <property type="match status" value="1"/>
</dbReference>
<comment type="caution">
    <text evidence="2">The sequence shown here is derived from an EMBL/GenBank/DDBJ whole genome shotgun (WGS) entry which is preliminary data.</text>
</comment>
<dbReference type="PATRIC" id="fig|294.132.peg.2205"/>
<sequence length="167" mass="18727">MLRVQKLTPCLWFDDQAEEAAKFYCSIFDHSKITAITHYGHAGFEFHGRPEGSVMTVSFELDGQSFTGLNGGPLFTFSEAVSFQVNCLSQEEVDHYWGNLSAGGVPEAQQCGWLKDKFGLSWQIVPVAMMDMIKDPDTKKSQRAMQAMMQMKKLDIAVLQRAFDGES</sequence>
<keyword evidence="2" id="KW-0489">Methyltransferase</keyword>
<dbReference type="PIRSF" id="PIRSF021700">
    <property type="entry name" value="3_dmu_93_MTrfase"/>
    <property type="match status" value="1"/>
</dbReference>
<evidence type="ECO:0000259" key="1">
    <source>
        <dbReference type="Pfam" id="PF06983"/>
    </source>
</evidence>
<dbReference type="Pfam" id="PF06983">
    <property type="entry name" value="3-dmu-9_3-mt"/>
    <property type="match status" value="1"/>
</dbReference>
<dbReference type="OrthoDB" id="5293819at2"/>
<dbReference type="PANTHER" id="PTHR33990:SF2">
    <property type="entry name" value="PHNB-LIKE DOMAIN-CONTAINING PROTEIN"/>
    <property type="match status" value="1"/>
</dbReference>
<organism evidence="2 3">
    <name type="scientific">Pseudomonas fluorescens</name>
    <dbReference type="NCBI Taxonomy" id="294"/>
    <lineage>
        <taxon>Bacteria</taxon>
        <taxon>Pseudomonadati</taxon>
        <taxon>Pseudomonadota</taxon>
        <taxon>Gammaproteobacteria</taxon>
        <taxon>Pseudomonadales</taxon>
        <taxon>Pseudomonadaceae</taxon>
        <taxon>Pseudomonas</taxon>
    </lineage>
</organism>
<dbReference type="SUPFAM" id="SSF54593">
    <property type="entry name" value="Glyoxalase/Bleomycin resistance protein/Dihydroxybiphenyl dioxygenase"/>
    <property type="match status" value="1"/>
</dbReference>
<dbReference type="InterPro" id="IPR009725">
    <property type="entry name" value="3_dmu_93_MTrfase"/>
</dbReference>
<gene>
    <name evidence="2" type="ORF">VC35_01090</name>
</gene>
<accession>A0A0F4U372</accession>
<feature type="domain" description="PhnB-like" evidence="1">
    <location>
        <begin position="5"/>
        <end position="125"/>
    </location>
</feature>
<keyword evidence="2" id="KW-0808">Transferase</keyword>
<evidence type="ECO:0000313" key="2">
    <source>
        <dbReference type="EMBL" id="KJZ50809.1"/>
    </source>
</evidence>
<dbReference type="AlphaFoldDB" id="A0A0F4U372"/>
<dbReference type="PANTHER" id="PTHR33990">
    <property type="entry name" value="PROTEIN YJDN-RELATED"/>
    <property type="match status" value="1"/>
</dbReference>
<dbReference type="GO" id="GO:0008168">
    <property type="term" value="F:methyltransferase activity"/>
    <property type="evidence" value="ECO:0007669"/>
    <property type="project" value="UniProtKB-KW"/>
</dbReference>
<dbReference type="RefSeq" id="WP_046037223.1">
    <property type="nucleotide sequence ID" value="NZ_LACC01000002.1"/>
</dbReference>
<proteinExistence type="predicted"/>
<dbReference type="CDD" id="cd06588">
    <property type="entry name" value="PhnB_like"/>
    <property type="match status" value="1"/>
</dbReference>
<dbReference type="InterPro" id="IPR028973">
    <property type="entry name" value="PhnB-like"/>
</dbReference>